<keyword evidence="2" id="KW-0863">Zinc-finger</keyword>
<dbReference type="InterPro" id="IPR042123">
    <property type="entry name" value="Zip3/RNF212-like"/>
</dbReference>
<dbReference type="GO" id="GO:0016925">
    <property type="term" value="P:protein sumoylation"/>
    <property type="evidence" value="ECO:0007669"/>
    <property type="project" value="TreeGrafter"/>
</dbReference>
<dbReference type="SUPFAM" id="SSF111469">
    <property type="entry name" value="Geminin coiled-coil domain"/>
    <property type="match status" value="1"/>
</dbReference>
<keyword evidence="3" id="KW-0862">Zinc</keyword>
<evidence type="ECO:0000259" key="6">
    <source>
        <dbReference type="Pfam" id="PF14634"/>
    </source>
</evidence>
<accession>A0A915MA49</accession>
<feature type="domain" description="RING-type" evidence="6">
    <location>
        <begin position="5"/>
        <end position="55"/>
    </location>
</feature>
<dbReference type="AlphaFoldDB" id="A0A915MA49"/>
<keyword evidence="1" id="KW-0479">Metal-binding</keyword>
<dbReference type="PANTHER" id="PTHR22663">
    <property type="entry name" value="RING FINGER PROTEIN NARYA-RELATED"/>
    <property type="match status" value="1"/>
</dbReference>
<name>A0A915MA49_MELJA</name>
<dbReference type="Gene3D" id="1.20.5.1180">
    <property type="entry name" value="Geminin coiled-coil domain"/>
    <property type="match status" value="1"/>
</dbReference>
<evidence type="ECO:0000256" key="2">
    <source>
        <dbReference type="ARBA" id="ARBA00022771"/>
    </source>
</evidence>
<organism evidence="7 8">
    <name type="scientific">Meloidogyne javanica</name>
    <name type="common">Root-knot nematode worm</name>
    <dbReference type="NCBI Taxonomy" id="6303"/>
    <lineage>
        <taxon>Eukaryota</taxon>
        <taxon>Metazoa</taxon>
        <taxon>Ecdysozoa</taxon>
        <taxon>Nematoda</taxon>
        <taxon>Chromadorea</taxon>
        <taxon>Rhabditida</taxon>
        <taxon>Tylenchina</taxon>
        <taxon>Tylenchomorpha</taxon>
        <taxon>Tylenchoidea</taxon>
        <taxon>Meloidogynidae</taxon>
        <taxon>Meloidogyninae</taxon>
        <taxon>Meloidogyne</taxon>
        <taxon>Meloidogyne incognita group</taxon>
    </lineage>
</organism>
<dbReference type="Proteomes" id="UP000887561">
    <property type="component" value="Unplaced"/>
</dbReference>
<feature type="coiled-coil region" evidence="5">
    <location>
        <begin position="124"/>
        <end position="161"/>
    </location>
</feature>
<dbReference type="PANTHER" id="PTHR22663:SF17">
    <property type="entry name" value="RING FINGER PROTEIN NARYA-RELATED"/>
    <property type="match status" value="1"/>
</dbReference>
<dbReference type="InterPro" id="IPR017907">
    <property type="entry name" value="Znf_RING_CS"/>
</dbReference>
<keyword evidence="5" id="KW-0175">Coiled coil</keyword>
<dbReference type="SUPFAM" id="SSF57850">
    <property type="entry name" value="RING/U-box"/>
    <property type="match status" value="1"/>
</dbReference>
<dbReference type="PROSITE" id="PS00518">
    <property type="entry name" value="ZF_RING_1"/>
    <property type="match status" value="1"/>
</dbReference>
<evidence type="ECO:0000313" key="7">
    <source>
        <dbReference type="Proteomes" id="UP000887561"/>
    </source>
</evidence>
<evidence type="ECO:0000256" key="5">
    <source>
        <dbReference type="SAM" id="Coils"/>
    </source>
</evidence>
<keyword evidence="7" id="KW-1185">Reference proteome</keyword>
<reference evidence="8" key="1">
    <citation type="submission" date="2022-11" db="UniProtKB">
        <authorList>
            <consortium name="WormBaseParasite"/>
        </authorList>
    </citation>
    <scope>IDENTIFICATION</scope>
</reference>
<proteinExistence type="predicted"/>
<dbReference type="Pfam" id="PF14634">
    <property type="entry name" value="zf-RING_5"/>
    <property type="match status" value="1"/>
</dbReference>
<dbReference type="GO" id="GO:0019789">
    <property type="term" value="F:SUMO transferase activity"/>
    <property type="evidence" value="ECO:0007669"/>
    <property type="project" value="InterPro"/>
</dbReference>
<evidence type="ECO:0000256" key="1">
    <source>
        <dbReference type="ARBA" id="ARBA00022723"/>
    </source>
</evidence>
<dbReference type="GO" id="GO:0007129">
    <property type="term" value="P:homologous chromosome pairing at meiosis"/>
    <property type="evidence" value="ECO:0007669"/>
    <property type="project" value="TreeGrafter"/>
</dbReference>
<dbReference type="WBParaSite" id="scaffold33751_cov284.g20995">
    <property type="protein sequence ID" value="scaffold33751_cov284.g20995"/>
    <property type="gene ID" value="scaffold33751_cov284.g20995"/>
</dbReference>
<dbReference type="GO" id="GO:0000795">
    <property type="term" value="C:synaptonemal complex"/>
    <property type="evidence" value="ECO:0007669"/>
    <property type="project" value="InterPro"/>
</dbReference>
<dbReference type="InterPro" id="IPR001841">
    <property type="entry name" value="Znf_RING"/>
</dbReference>
<sequence>MNWIHCNKCSSVPATGKCFFWLTSCGHVFCGECAGIEKGSIVHGTTNSVSCFVCHHNVKAVQIRRGMDQSAAVLFRPPNELLQKLSQFYKIGEIIKFQAWQFASFQRLRQGKDTSQEVYYKQLLQKKDRDLEKALEENKRLNTLLESKEKEIRQLSQQQKE</sequence>
<evidence type="ECO:0000313" key="8">
    <source>
        <dbReference type="WBParaSite" id="scaffold33751_cov284.g20995"/>
    </source>
</evidence>
<evidence type="ECO:0000256" key="3">
    <source>
        <dbReference type="ARBA" id="ARBA00022833"/>
    </source>
</evidence>
<protein>
    <submittedName>
        <fullName evidence="8">RING-type domain-containing protein</fullName>
    </submittedName>
</protein>
<keyword evidence="4" id="KW-0469">Meiosis</keyword>
<dbReference type="GO" id="GO:0008270">
    <property type="term" value="F:zinc ion binding"/>
    <property type="evidence" value="ECO:0007669"/>
    <property type="project" value="UniProtKB-KW"/>
</dbReference>
<evidence type="ECO:0000256" key="4">
    <source>
        <dbReference type="ARBA" id="ARBA00023254"/>
    </source>
</evidence>
<dbReference type="GO" id="GO:0007131">
    <property type="term" value="P:reciprocal meiotic recombination"/>
    <property type="evidence" value="ECO:0007669"/>
    <property type="project" value="InterPro"/>
</dbReference>